<dbReference type="InterPro" id="IPR043128">
    <property type="entry name" value="Rev_trsase/Diguanyl_cyclase"/>
</dbReference>
<accession>A0AA89APW9</accession>
<dbReference type="EMBL" id="JAVXUP010001383">
    <property type="protein sequence ID" value="KAK3012374.1"/>
    <property type="molecule type" value="Genomic_DNA"/>
</dbReference>
<evidence type="ECO:0000313" key="3">
    <source>
        <dbReference type="EMBL" id="KAK3012374.1"/>
    </source>
</evidence>
<keyword evidence="4" id="KW-1185">Reference proteome</keyword>
<dbReference type="AlphaFoldDB" id="A0AA89APW9"/>
<protein>
    <recommendedName>
        <fullName evidence="2">Reverse transcriptase/retrotransposon-derived protein RNase H-like domain-containing protein</fullName>
    </recommendedName>
</protein>
<reference evidence="3" key="1">
    <citation type="submission" date="2022-12" db="EMBL/GenBank/DDBJ databases">
        <title>Draft genome assemblies for two species of Escallonia (Escalloniales).</title>
        <authorList>
            <person name="Chanderbali A."/>
            <person name="Dervinis C."/>
            <person name="Anghel I."/>
            <person name="Soltis D."/>
            <person name="Soltis P."/>
            <person name="Zapata F."/>
        </authorList>
    </citation>
    <scope>NUCLEOTIDE SEQUENCE</scope>
    <source>
        <strain evidence="3">UCBG64.0493</strain>
        <tissue evidence="3">Leaf</tissue>
    </source>
</reference>
<dbReference type="Gene3D" id="3.30.70.270">
    <property type="match status" value="1"/>
</dbReference>
<feature type="region of interest" description="Disordered" evidence="1">
    <location>
        <begin position="51"/>
        <end position="75"/>
    </location>
</feature>
<sequence length="273" mass="30990">MRMPADKRDAQLYCHFHKDHGHTTEECKVLRLEIENLITKGHLQQFVKANERQGGRRGGSQRRHEESVPKDPPISRERIRSVSSPLYGFTGASAPVEGVIPLTVVAGKYPLQATQSIDFLALKNIKNFEWTAECQASFEALKNYLSVPPLHSKPLVREELFLYLAIVDSDVSAVLVREQDGKQLLIYYVSNVLQGAELCYPDTKKLACALLVAARKLRPYFQSHSIMVLMDKPLRRIHHKPNISRQLVPWSIKLGEFDIRYKPRPSIKGQAPG</sequence>
<feature type="domain" description="Reverse transcriptase/retrotransposon-derived protein RNase H-like" evidence="2">
    <location>
        <begin position="130"/>
        <end position="228"/>
    </location>
</feature>
<feature type="compositionally biased region" description="Basic and acidic residues" evidence="1">
    <location>
        <begin position="62"/>
        <end position="75"/>
    </location>
</feature>
<name>A0AA89APW9_9ASTE</name>
<dbReference type="PANTHER" id="PTHR48475">
    <property type="entry name" value="RIBONUCLEASE H"/>
    <property type="match status" value="1"/>
</dbReference>
<organism evidence="3 4">
    <name type="scientific">Escallonia herrerae</name>
    <dbReference type="NCBI Taxonomy" id="1293975"/>
    <lineage>
        <taxon>Eukaryota</taxon>
        <taxon>Viridiplantae</taxon>
        <taxon>Streptophyta</taxon>
        <taxon>Embryophyta</taxon>
        <taxon>Tracheophyta</taxon>
        <taxon>Spermatophyta</taxon>
        <taxon>Magnoliopsida</taxon>
        <taxon>eudicotyledons</taxon>
        <taxon>Gunneridae</taxon>
        <taxon>Pentapetalae</taxon>
        <taxon>asterids</taxon>
        <taxon>campanulids</taxon>
        <taxon>Escalloniales</taxon>
        <taxon>Escalloniaceae</taxon>
        <taxon>Escallonia</taxon>
    </lineage>
</organism>
<proteinExistence type="predicted"/>
<evidence type="ECO:0000256" key="1">
    <source>
        <dbReference type="SAM" id="MobiDB-lite"/>
    </source>
</evidence>
<evidence type="ECO:0000259" key="2">
    <source>
        <dbReference type="Pfam" id="PF17919"/>
    </source>
</evidence>
<comment type="caution">
    <text evidence="3">The sequence shown here is derived from an EMBL/GenBank/DDBJ whole genome shotgun (WGS) entry which is preliminary data.</text>
</comment>
<dbReference type="Proteomes" id="UP001188597">
    <property type="component" value="Unassembled WGS sequence"/>
</dbReference>
<dbReference type="InterPro" id="IPR043502">
    <property type="entry name" value="DNA/RNA_pol_sf"/>
</dbReference>
<gene>
    <name evidence="3" type="ORF">RJ639_012731</name>
</gene>
<dbReference type="SUPFAM" id="SSF56672">
    <property type="entry name" value="DNA/RNA polymerases"/>
    <property type="match status" value="1"/>
</dbReference>
<dbReference type="PANTHER" id="PTHR48475:SF2">
    <property type="entry name" value="RIBONUCLEASE H"/>
    <property type="match status" value="1"/>
</dbReference>
<dbReference type="Pfam" id="PF17919">
    <property type="entry name" value="RT_RNaseH_2"/>
    <property type="match status" value="1"/>
</dbReference>
<dbReference type="InterPro" id="IPR041577">
    <property type="entry name" value="RT_RNaseH_2"/>
</dbReference>
<evidence type="ECO:0000313" key="4">
    <source>
        <dbReference type="Proteomes" id="UP001188597"/>
    </source>
</evidence>